<dbReference type="GO" id="GO:0008836">
    <property type="term" value="F:diaminopimelate decarboxylase activity"/>
    <property type="evidence" value="ECO:0007669"/>
    <property type="project" value="UniProtKB-UniRule"/>
</dbReference>
<dbReference type="PRINTS" id="PR01181">
    <property type="entry name" value="DAPDCRBXLASE"/>
</dbReference>
<dbReference type="PROSITE" id="PS00878">
    <property type="entry name" value="ODR_DC_2_1"/>
    <property type="match status" value="1"/>
</dbReference>
<comment type="caution">
    <text evidence="9">The sequence shown here is derived from an EMBL/GenBank/DDBJ whole genome shotgun (WGS) entry which is preliminary data.</text>
</comment>
<dbReference type="SUPFAM" id="SSF50621">
    <property type="entry name" value="Alanine racemase C-terminal domain-like"/>
    <property type="match status" value="1"/>
</dbReference>
<protein>
    <recommendedName>
        <fullName evidence="5 7">Diaminopimelate decarboxylase</fullName>
        <ecNumber evidence="5 7">4.1.1.20</ecNumber>
    </recommendedName>
</protein>
<evidence type="ECO:0000256" key="4">
    <source>
        <dbReference type="ARBA" id="ARBA00023239"/>
    </source>
</evidence>
<dbReference type="InterPro" id="IPR022644">
    <property type="entry name" value="De-COase2_N"/>
</dbReference>
<evidence type="ECO:0000256" key="1">
    <source>
        <dbReference type="ARBA" id="ARBA00001933"/>
    </source>
</evidence>
<comment type="pathway">
    <text evidence="7">Amino-acid biosynthesis; L-lysine biosynthesis via DAP pathway; L-lysine from DL-2,6-diaminopimelate: step 1/1.</text>
</comment>
<accession>A0A742UFC3</accession>
<dbReference type="InterPro" id="IPR022653">
    <property type="entry name" value="De-COase2_pyr-phos_BS"/>
</dbReference>
<dbReference type="AlphaFoldDB" id="A0A742UFC3"/>
<evidence type="ECO:0000256" key="7">
    <source>
        <dbReference type="RuleBase" id="RU003738"/>
    </source>
</evidence>
<dbReference type="InterPro" id="IPR002986">
    <property type="entry name" value="DAP_deCOOHase_LysA"/>
</dbReference>
<dbReference type="InterPro" id="IPR000183">
    <property type="entry name" value="Orn/DAP/Arg_de-COase"/>
</dbReference>
<keyword evidence="7" id="KW-0028">Amino-acid biosynthesis</keyword>
<keyword evidence="7" id="KW-0457">Lysine biosynthesis</keyword>
<keyword evidence="2 7" id="KW-0210">Decarboxylase</keyword>
<dbReference type="CDD" id="cd06828">
    <property type="entry name" value="PLPDE_III_DapDC"/>
    <property type="match status" value="1"/>
</dbReference>
<dbReference type="GO" id="GO:0009089">
    <property type="term" value="P:lysine biosynthetic process via diaminopimelate"/>
    <property type="evidence" value="ECO:0007669"/>
    <property type="project" value="UniProtKB-UniRule"/>
</dbReference>
<evidence type="ECO:0000256" key="5">
    <source>
        <dbReference type="NCBIfam" id="TIGR01048"/>
    </source>
</evidence>
<dbReference type="PANTHER" id="PTHR43727">
    <property type="entry name" value="DIAMINOPIMELATE DECARBOXYLASE"/>
    <property type="match status" value="1"/>
</dbReference>
<keyword evidence="3 6" id="KW-0663">Pyridoxal phosphate</keyword>
<name>A0A742UFC3_SALER</name>
<feature type="active site" description="Proton donor" evidence="6">
    <location>
        <position position="325"/>
    </location>
</feature>
<dbReference type="NCBIfam" id="TIGR01048">
    <property type="entry name" value="lysA"/>
    <property type="match status" value="1"/>
</dbReference>
<dbReference type="SUPFAM" id="SSF51419">
    <property type="entry name" value="PLP-binding barrel"/>
    <property type="match status" value="1"/>
</dbReference>
<feature type="domain" description="Orn/DAP/Arg decarboxylase 2 N-terminal" evidence="8">
    <location>
        <begin position="26"/>
        <end position="263"/>
    </location>
</feature>
<proteinExistence type="predicted"/>
<dbReference type="PANTHER" id="PTHR43727:SF2">
    <property type="entry name" value="GROUP IV DECARBOXYLASE"/>
    <property type="match status" value="1"/>
</dbReference>
<comment type="catalytic activity">
    <reaction evidence="7">
        <text>meso-2,6-diaminopimelate + H(+) = L-lysine + CO2</text>
        <dbReference type="Rhea" id="RHEA:15101"/>
        <dbReference type="ChEBI" id="CHEBI:15378"/>
        <dbReference type="ChEBI" id="CHEBI:16526"/>
        <dbReference type="ChEBI" id="CHEBI:32551"/>
        <dbReference type="ChEBI" id="CHEBI:57791"/>
        <dbReference type="EC" id="4.1.1.20"/>
    </reaction>
</comment>
<organism evidence="9">
    <name type="scientific">Salmonella enterica</name>
    <name type="common">Salmonella choleraesuis</name>
    <dbReference type="NCBI Taxonomy" id="28901"/>
    <lineage>
        <taxon>Bacteria</taxon>
        <taxon>Pseudomonadati</taxon>
        <taxon>Pseudomonadota</taxon>
        <taxon>Gammaproteobacteria</taxon>
        <taxon>Enterobacterales</taxon>
        <taxon>Enterobacteriaceae</taxon>
        <taxon>Salmonella</taxon>
    </lineage>
</organism>
<evidence type="ECO:0000313" key="9">
    <source>
        <dbReference type="EMBL" id="HAF1613681.1"/>
    </source>
</evidence>
<dbReference type="InterPro" id="IPR009006">
    <property type="entry name" value="Ala_racemase/Decarboxylase_C"/>
</dbReference>
<dbReference type="Gene3D" id="2.40.37.10">
    <property type="entry name" value="Lyase, Ornithine Decarboxylase, Chain A, domain 1"/>
    <property type="match status" value="1"/>
</dbReference>
<dbReference type="UniPathway" id="UPA00034">
    <property type="reaction ID" value="UER00027"/>
</dbReference>
<sequence length="398" mass="44662">MNSLHWINSSITVAKTPFYLYNEEIILENIQKLKNCFHEKNYKILYAIKANSNLKIIKIITEAGLGVDTCSAEEIKLSLLCGINKNEIYYNADCLTPEEIDFAVRYKINLTLGSIDALKYVISKYPGISVALRINTGIGAGHSDKVITNGEDSKFGIHISEIEYAILLCKSASITICGLHTHTGSGDMNISGYNENARILAEISTKFPKLDFLNFGGGFGFDYKGNNEYNINDIHNELNKIRIDLNIPEHVFFIVEPGRYIVANTGVLISKVSSVKYHPSRNFIGLNTGYNHFPRCFYYGAWHNILNLTSKDEPCIKYDIVGNLCQSGDIFARDRLLPKTHVGDLICIMDVGAYGFSMSSSFNSRVKPGEFLIEVNGNVKMIRRPEKFEDIVSTFILD</sequence>
<dbReference type="PRINTS" id="PR01179">
    <property type="entry name" value="ODADCRBXLASE"/>
</dbReference>
<reference evidence="9" key="1">
    <citation type="journal article" date="2018" name="Genome Biol.">
        <title>SKESA: strategic k-mer extension for scrupulous assemblies.</title>
        <authorList>
            <person name="Souvorov A."/>
            <person name="Agarwala R."/>
            <person name="Lipman D.J."/>
        </authorList>
    </citation>
    <scope>NUCLEOTIDE SEQUENCE</scope>
    <source>
        <strain evidence="9">MA.03-3818</strain>
    </source>
</reference>
<dbReference type="EC" id="4.1.1.20" evidence="5 7"/>
<dbReference type="Pfam" id="PF02784">
    <property type="entry name" value="Orn_Arg_deC_N"/>
    <property type="match status" value="1"/>
</dbReference>
<keyword evidence="4 7" id="KW-0456">Lyase</keyword>
<evidence type="ECO:0000256" key="6">
    <source>
        <dbReference type="PIRSR" id="PIRSR600183-50"/>
    </source>
</evidence>
<evidence type="ECO:0000256" key="3">
    <source>
        <dbReference type="ARBA" id="ARBA00022898"/>
    </source>
</evidence>
<dbReference type="InterPro" id="IPR029066">
    <property type="entry name" value="PLP-binding_barrel"/>
</dbReference>
<reference evidence="9" key="2">
    <citation type="submission" date="2020-02" db="EMBL/GenBank/DDBJ databases">
        <authorList>
            <consortium name="NCBI Pathogen Detection Project"/>
        </authorList>
    </citation>
    <scope>NUCLEOTIDE SEQUENCE</scope>
    <source>
        <strain evidence="9">MA.03-3818</strain>
    </source>
</reference>
<comment type="cofactor">
    <cofactor evidence="1 6 7">
        <name>pyridoxal 5'-phosphate</name>
        <dbReference type="ChEBI" id="CHEBI:597326"/>
    </cofactor>
</comment>
<feature type="modified residue" description="N6-(pyridoxal phosphate)lysine" evidence="6">
    <location>
        <position position="49"/>
    </location>
</feature>
<evidence type="ECO:0000256" key="2">
    <source>
        <dbReference type="ARBA" id="ARBA00022793"/>
    </source>
</evidence>
<dbReference type="EMBL" id="DAAUKO010000006">
    <property type="protein sequence ID" value="HAF1613681.1"/>
    <property type="molecule type" value="Genomic_DNA"/>
</dbReference>
<evidence type="ECO:0000259" key="8">
    <source>
        <dbReference type="Pfam" id="PF02784"/>
    </source>
</evidence>
<dbReference type="Gene3D" id="3.20.20.10">
    <property type="entry name" value="Alanine racemase"/>
    <property type="match status" value="1"/>
</dbReference>
<gene>
    <name evidence="9" type="primary">lysA</name>
    <name evidence="9" type="ORF">G9B49_002624</name>
</gene>